<evidence type="ECO:0000256" key="1">
    <source>
        <dbReference type="SAM" id="Phobius"/>
    </source>
</evidence>
<proteinExistence type="predicted"/>
<dbReference type="AlphaFoldDB" id="A0A7C9HVK1"/>
<comment type="caution">
    <text evidence="2">The sequence shown here is derived from an EMBL/GenBank/DDBJ whole genome shotgun (WGS) entry which is preliminary data.</text>
</comment>
<dbReference type="RefSeq" id="WP_156643232.1">
    <property type="nucleotide sequence ID" value="NZ_WOXT01000006.1"/>
</dbReference>
<keyword evidence="1" id="KW-1133">Transmembrane helix</keyword>
<keyword evidence="1" id="KW-0472">Membrane</keyword>
<keyword evidence="3" id="KW-1185">Reference proteome</keyword>
<accession>A0A7C9HVK1</accession>
<keyword evidence="1" id="KW-0812">Transmembrane</keyword>
<sequence>MKSGEGKNPVAIAPSEKELIALREQNELLRGFQDKLLNTVLWSLGVVVTLTLLLLGFSWFTNKKLYDEDKVALRKEFDEKIEQMQDRVEAALSLKVAENLSVVDAKIQSAVAELRTRVSQVVAQVDAVDARTARLDITLYDLKRVEEWMWASRKVPVNLLITQSQALEIANNVGNKLAVGLTLQRIAKTLNEQFLQKDGPALPAFIRDGLLARLSESAKLDEIAANEVISLVGTIKVEADERKSSEE</sequence>
<protein>
    <submittedName>
        <fullName evidence="2">Uncharacterized protein</fullName>
    </submittedName>
</protein>
<dbReference type="Proteomes" id="UP000479692">
    <property type="component" value="Unassembled WGS sequence"/>
</dbReference>
<dbReference type="EMBL" id="WOXT01000006">
    <property type="protein sequence ID" value="MUV15631.1"/>
    <property type="molecule type" value="Genomic_DNA"/>
</dbReference>
<feature type="transmembrane region" description="Helical" evidence="1">
    <location>
        <begin position="40"/>
        <end position="60"/>
    </location>
</feature>
<reference evidence="2 3" key="1">
    <citation type="submission" date="2019-12" db="EMBL/GenBank/DDBJ databases">
        <authorList>
            <person name="Xu J."/>
        </authorList>
    </citation>
    <scope>NUCLEOTIDE SEQUENCE [LARGE SCALE GENOMIC DNA]</scope>
    <source>
        <strain evidence="2 3">HX-5-24</strain>
    </source>
</reference>
<evidence type="ECO:0000313" key="2">
    <source>
        <dbReference type="EMBL" id="MUV15631.1"/>
    </source>
</evidence>
<gene>
    <name evidence="2" type="ORF">GN331_15615</name>
</gene>
<name>A0A7C9HVK1_9GAMM</name>
<evidence type="ECO:0000313" key="3">
    <source>
        <dbReference type="Proteomes" id="UP000479692"/>
    </source>
</evidence>
<organism evidence="2 3">
    <name type="scientific">Noviluteimonas gilva</name>
    <dbReference type="NCBI Taxonomy" id="2682097"/>
    <lineage>
        <taxon>Bacteria</taxon>
        <taxon>Pseudomonadati</taxon>
        <taxon>Pseudomonadota</taxon>
        <taxon>Gammaproteobacteria</taxon>
        <taxon>Lysobacterales</taxon>
        <taxon>Lysobacteraceae</taxon>
        <taxon>Noviluteimonas</taxon>
    </lineage>
</organism>